<sequence length="68" mass="7281">MNPTKLIILLISITFFAGFAPSVDAQNCPDPAPFCDGGTEVCIFNQNTQSCSCSCCDDNGLNCKQNFP</sequence>
<dbReference type="Proteomes" id="UP000266861">
    <property type="component" value="Unassembled WGS sequence"/>
</dbReference>
<proteinExistence type="predicted"/>
<comment type="caution">
    <text evidence="2">The sequence shown here is derived from an EMBL/GenBank/DDBJ whole genome shotgun (WGS) entry which is preliminary data.</text>
</comment>
<evidence type="ECO:0000313" key="2">
    <source>
        <dbReference type="EMBL" id="RHZ50485.1"/>
    </source>
</evidence>
<dbReference type="OrthoDB" id="2368387at2759"/>
<evidence type="ECO:0000313" key="3">
    <source>
        <dbReference type="Proteomes" id="UP000266861"/>
    </source>
</evidence>
<keyword evidence="1" id="KW-0732">Signal</keyword>
<keyword evidence="3" id="KW-1185">Reference proteome</keyword>
<dbReference type="EMBL" id="PQFF01000431">
    <property type="protein sequence ID" value="RHZ50485.1"/>
    <property type="molecule type" value="Genomic_DNA"/>
</dbReference>
<organism evidence="2 3">
    <name type="scientific">Diversispora epigaea</name>
    <dbReference type="NCBI Taxonomy" id="1348612"/>
    <lineage>
        <taxon>Eukaryota</taxon>
        <taxon>Fungi</taxon>
        <taxon>Fungi incertae sedis</taxon>
        <taxon>Mucoromycota</taxon>
        <taxon>Glomeromycotina</taxon>
        <taxon>Glomeromycetes</taxon>
        <taxon>Diversisporales</taxon>
        <taxon>Diversisporaceae</taxon>
        <taxon>Diversispora</taxon>
    </lineage>
</organism>
<gene>
    <name evidence="2" type="ORF">Glove_498g16</name>
</gene>
<accession>A0A397GHN5</accession>
<evidence type="ECO:0008006" key="4">
    <source>
        <dbReference type="Google" id="ProtNLM"/>
    </source>
</evidence>
<dbReference type="AlphaFoldDB" id="A0A397GHN5"/>
<feature type="signal peptide" evidence="1">
    <location>
        <begin position="1"/>
        <end position="25"/>
    </location>
</feature>
<name>A0A397GHN5_9GLOM</name>
<reference evidence="2 3" key="1">
    <citation type="submission" date="2018-08" db="EMBL/GenBank/DDBJ databases">
        <title>Genome and evolution of the arbuscular mycorrhizal fungus Diversispora epigaea (formerly Glomus versiforme) and its bacterial endosymbionts.</title>
        <authorList>
            <person name="Sun X."/>
            <person name="Fei Z."/>
            <person name="Harrison M."/>
        </authorList>
    </citation>
    <scope>NUCLEOTIDE SEQUENCE [LARGE SCALE GENOMIC DNA]</scope>
    <source>
        <strain evidence="2 3">IT104</strain>
    </source>
</reference>
<evidence type="ECO:0000256" key="1">
    <source>
        <dbReference type="SAM" id="SignalP"/>
    </source>
</evidence>
<feature type="chain" id="PRO_5017302464" description="EGF-like domain-containing protein" evidence="1">
    <location>
        <begin position="26"/>
        <end position="68"/>
    </location>
</feature>
<protein>
    <recommendedName>
        <fullName evidence="4">EGF-like domain-containing protein</fullName>
    </recommendedName>
</protein>